<dbReference type="EMBL" id="BMCP01000002">
    <property type="protein sequence ID" value="GGE47440.1"/>
    <property type="molecule type" value="Genomic_DNA"/>
</dbReference>
<accession>A0A8J2YK30</accession>
<dbReference type="SUPFAM" id="SSF140478">
    <property type="entry name" value="LemA-like"/>
    <property type="match status" value="1"/>
</dbReference>
<dbReference type="AlphaFoldDB" id="A0A8J2YK30"/>
<evidence type="ECO:0000313" key="7">
    <source>
        <dbReference type="EMBL" id="GGE47440.1"/>
    </source>
</evidence>
<keyword evidence="3 6" id="KW-0812">Transmembrane</keyword>
<protein>
    <submittedName>
        <fullName evidence="7">Membrane protein</fullName>
    </submittedName>
</protein>
<reference evidence="7" key="2">
    <citation type="submission" date="2020-09" db="EMBL/GenBank/DDBJ databases">
        <authorList>
            <person name="Sun Q."/>
            <person name="Sedlacek I."/>
        </authorList>
    </citation>
    <scope>NUCLEOTIDE SEQUENCE</scope>
    <source>
        <strain evidence="7">CCM 7684</strain>
    </source>
</reference>
<name>A0A8J2YK30_9RHOB</name>
<dbReference type="PANTHER" id="PTHR34478">
    <property type="entry name" value="PROTEIN LEMA"/>
    <property type="match status" value="1"/>
</dbReference>
<gene>
    <name evidence="7" type="ORF">GCM10007276_25770</name>
</gene>
<keyword evidence="4 6" id="KW-1133">Transmembrane helix</keyword>
<evidence type="ECO:0000256" key="3">
    <source>
        <dbReference type="ARBA" id="ARBA00022692"/>
    </source>
</evidence>
<keyword evidence="8" id="KW-1185">Reference proteome</keyword>
<organism evidence="7 8">
    <name type="scientific">Agaricicola taiwanensis</name>
    <dbReference type="NCBI Taxonomy" id="591372"/>
    <lineage>
        <taxon>Bacteria</taxon>
        <taxon>Pseudomonadati</taxon>
        <taxon>Pseudomonadota</taxon>
        <taxon>Alphaproteobacteria</taxon>
        <taxon>Rhodobacterales</taxon>
        <taxon>Paracoccaceae</taxon>
        <taxon>Agaricicola</taxon>
    </lineage>
</organism>
<keyword evidence="5 6" id="KW-0472">Membrane</keyword>
<dbReference type="Proteomes" id="UP000602745">
    <property type="component" value="Unassembled WGS sequence"/>
</dbReference>
<feature type="transmembrane region" description="Helical" evidence="6">
    <location>
        <begin position="12"/>
        <end position="33"/>
    </location>
</feature>
<evidence type="ECO:0000256" key="4">
    <source>
        <dbReference type="ARBA" id="ARBA00022989"/>
    </source>
</evidence>
<dbReference type="InterPro" id="IPR007156">
    <property type="entry name" value="MamQ_LemA"/>
</dbReference>
<evidence type="ECO:0000256" key="6">
    <source>
        <dbReference type="SAM" id="Phobius"/>
    </source>
</evidence>
<sequence>MLIRIKFQPEELSLEWIILGIIALGVLSGIGIYNRLVRLRQVTNQAWADVDVQLKQRYDLIPNLVETVKGYAGHERQTLEAVVNARNAAVQASGPAATAQAEGVLTGALRQLFALTESYPDLKANTNFLQLQSELSDIENKIAAARRFFNNAVSEFNAAIETFPAVLFASALGFRSREFFEVPETERATVETAPQVKF</sequence>
<comment type="caution">
    <text evidence="7">The sequence shown here is derived from an EMBL/GenBank/DDBJ whole genome shotgun (WGS) entry which is preliminary data.</text>
</comment>
<proteinExistence type="inferred from homology"/>
<dbReference type="Pfam" id="PF04011">
    <property type="entry name" value="LemA"/>
    <property type="match status" value="1"/>
</dbReference>
<evidence type="ECO:0000256" key="1">
    <source>
        <dbReference type="ARBA" id="ARBA00004167"/>
    </source>
</evidence>
<dbReference type="GO" id="GO:0016020">
    <property type="term" value="C:membrane"/>
    <property type="evidence" value="ECO:0007669"/>
    <property type="project" value="UniProtKB-SubCell"/>
</dbReference>
<reference evidence="7" key="1">
    <citation type="journal article" date="2014" name="Int. J. Syst. Evol. Microbiol.">
        <title>Complete genome sequence of Corynebacterium casei LMG S-19264T (=DSM 44701T), isolated from a smear-ripened cheese.</title>
        <authorList>
            <consortium name="US DOE Joint Genome Institute (JGI-PGF)"/>
            <person name="Walter F."/>
            <person name="Albersmeier A."/>
            <person name="Kalinowski J."/>
            <person name="Ruckert C."/>
        </authorList>
    </citation>
    <scope>NUCLEOTIDE SEQUENCE</scope>
    <source>
        <strain evidence="7">CCM 7684</strain>
    </source>
</reference>
<comment type="subcellular location">
    <subcellularLocation>
        <location evidence="1">Membrane</location>
        <topology evidence="1">Single-pass membrane protein</topology>
    </subcellularLocation>
</comment>
<comment type="similarity">
    <text evidence="2">Belongs to the LemA family.</text>
</comment>
<dbReference type="Gene3D" id="1.20.1440.20">
    <property type="entry name" value="LemA-like domain"/>
    <property type="match status" value="1"/>
</dbReference>
<dbReference type="InterPro" id="IPR023353">
    <property type="entry name" value="LemA-like_dom_sf"/>
</dbReference>
<evidence type="ECO:0000313" key="8">
    <source>
        <dbReference type="Proteomes" id="UP000602745"/>
    </source>
</evidence>
<evidence type="ECO:0000256" key="2">
    <source>
        <dbReference type="ARBA" id="ARBA00008854"/>
    </source>
</evidence>
<evidence type="ECO:0000256" key="5">
    <source>
        <dbReference type="ARBA" id="ARBA00023136"/>
    </source>
</evidence>
<dbReference type="PANTHER" id="PTHR34478:SF1">
    <property type="entry name" value="PROTEIN LEMA"/>
    <property type="match status" value="1"/>
</dbReference>